<accession>A0A0F8YSW4</accession>
<name>A0A0F8YSW4_9ZZZZ</name>
<protein>
    <submittedName>
        <fullName evidence="1">Uncharacterized protein</fullName>
    </submittedName>
</protein>
<dbReference type="AlphaFoldDB" id="A0A0F8YSW4"/>
<gene>
    <name evidence="1" type="ORF">LCGC14_2782500</name>
</gene>
<feature type="non-terminal residue" evidence="1">
    <location>
        <position position="413"/>
    </location>
</feature>
<comment type="caution">
    <text evidence="1">The sequence shown here is derived from an EMBL/GenBank/DDBJ whole genome shotgun (WGS) entry which is preliminary data.</text>
</comment>
<feature type="non-terminal residue" evidence="1">
    <location>
        <position position="1"/>
    </location>
</feature>
<sequence length="413" mass="45831">PGDHVYLSVDVIEMKIYYTPAPSFFMEDWLNTNSVTTQNDDDAYVSLSTSTEDTSDWLILSNFGFNIPTGAVIDGIEVLMDREATQSSSIRDEQLYLRKTGGQIGDNKADSVNYWDIIDDDIYDSYGGTTDLWGTTWTAAEINSVDFGIDLYVKYFGSVATDARIDHLQIRVYYTETFNGVMWDWADRISAGDGSYTVSFINTIGGFSDWLRATNFDFSSIPDDATLDGIEVSVKKVACEPYGFDYGVHLSSNSIQVGDDKSKLPSWGMSPSYYIYGGPTDTWNSGLAISDIKSPNFGVDISGEYPTGSPGDHVYLSVDVIEMRIYYSNAFPIESWVDTNKAVVQDDDNVYVTLSPSTDSSDWLQLTNFGFNLPSGATIDGIEVLMDKEATQSSSIRDEALYLRKTNRQIGSN</sequence>
<proteinExistence type="predicted"/>
<evidence type="ECO:0000313" key="1">
    <source>
        <dbReference type="EMBL" id="KKK84522.1"/>
    </source>
</evidence>
<dbReference type="EMBL" id="LAZR01051737">
    <property type="protein sequence ID" value="KKK84522.1"/>
    <property type="molecule type" value="Genomic_DNA"/>
</dbReference>
<organism evidence="1">
    <name type="scientific">marine sediment metagenome</name>
    <dbReference type="NCBI Taxonomy" id="412755"/>
    <lineage>
        <taxon>unclassified sequences</taxon>
        <taxon>metagenomes</taxon>
        <taxon>ecological metagenomes</taxon>
    </lineage>
</organism>
<reference evidence="1" key="1">
    <citation type="journal article" date="2015" name="Nature">
        <title>Complex archaea that bridge the gap between prokaryotes and eukaryotes.</title>
        <authorList>
            <person name="Spang A."/>
            <person name="Saw J.H."/>
            <person name="Jorgensen S.L."/>
            <person name="Zaremba-Niedzwiedzka K."/>
            <person name="Martijn J."/>
            <person name="Lind A.E."/>
            <person name="van Eijk R."/>
            <person name="Schleper C."/>
            <person name="Guy L."/>
            <person name="Ettema T.J."/>
        </authorList>
    </citation>
    <scope>NUCLEOTIDE SEQUENCE</scope>
</reference>